<sequence length="501" mass="57077">MTVYTVKIKSPESNERLFEQRQNWSSDFDDWDSRYMLRTDQDDFGDKHDIWGQKGWFKPSCIPISILLVLIMLVVILPLLDGADKQAMQKLYENTQQLQKCHESCRFSLVESIPEGMSYRNGTTPFPSTYQVWTDMINNAQNKIEIASYYWTLRYTPEGLDSYPGMDQGKKVFEALLNAGTTRGLTLKIAQNKPSRSQPNLDTEALVRAQAAEVRNLDFPKLIGSGILHTKLWIVDRTHVYVGSANSDWRSLTQVKELGIYIQDCKCLAEDISKIFDVYWMMGENDAKVPAKWPDYLATLYNNVTPMNLSQLGKIYLSSSPPQFCPTGRTDDGSSIKDVIGKANRFVNIAVMDYFPTTLYTPKPIYWGDIDDALKTAAIDKHVEVRLLISWWNHSHTNQKLFLKSLADISGTFPNVNITVKLFVVPSTSEQSKIPFARVNHNKYMVTDNTAYIGTSNWSGDYFISTGGVGVIIEGLSEIREQLESVFMRDWNSEFAYALPR</sequence>
<dbReference type="SMART" id="SM00155">
    <property type="entry name" value="PLDc"/>
    <property type="match status" value="2"/>
</dbReference>
<dbReference type="PANTHER" id="PTHR10185:SF17">
    <property type="entry name" value="GM01519P-RELATED"/>
    <property type="match status" value="1"/>
</dbReference>
<gene>
    <name evidence="4" type="ORF">g.32205</name>
</gene>
<dbReference type="AlphaFoldDB" id="A0A1B6C9A8"/>
<dbReference type="EMBL" id="GEDC01027235">
    <property type="protein sequence ID" value="JAS10063.1"/>
    <property type="molecule type" value="Transcribed_RNA"/>
</dbReference>
<keyword evidence="2" id="KW-0472">Membrane</keyword>
<dbReference type="Pfam" id="PF00614">
    <property type="entry name" value="PLDc"/>
    <property type="match status" value="1"/>
</dbReference>
<feature type="transmembrane region" description="Helical" evidence="2">
    <location>
        <begin position="62"/>
        <end position="80"/>
    </location>
</feature>
<dbReference type="InterPro" id="IPR050874">
    <property type="entry name" value="Diverse_PLD-related"/>
</dbReference>
<dbReference type="GO" id="GO:0003824">
    <property type="term" value="F:catalytic activity"/>
    <property type="evidence" value="ECO:0007669"/>
    <property type="project" value="InterPro"/>
</dbReference>
<accession>A0A1B6C9A8</accession>
<evidence type="ECO:0000256" key="2">
    <source>
        <dbReference type="SAM" id="Phobius"/>
    </source>
</evidence>
<dbReference type="PANTHER" id="PTHR10185">
    <property type="entry name" value="PHOSPHOLIPASE D - RELATED"/>
    <property type="match status" value="1"/>
</dbReference>
<dbReference type="Gene3D" id="3.30.870.10">
    <property type="entry name" value="Endonuclease Chain A"/>
    <property type="match status" value="2"/>
</dbReference>
<evidence type="ECO:0000313" key="4">
    <source>
        <dbReference type="EMBL" id="JAS10063.1"/>
    </source>
</evidence>
<dbReference type="InterPro" id="IPR032803">
    <property type="entry name" value="PLDc_3"/>
</dbReference>
<dbReference type="Pfam" id="PF13918">
    <property type="entry name" value="PLDc_3"/>
    <property type="match status" value="1"/>
</dbReference>
<feature type="domain" description="PLD phosphodiesterase" evidence="3">
    <location>
        <begin position="436"/>
        <end position="462"/>
    </location>
</feature>
<comment type="similarity">
    <text evidence="1">Belongs to the phospholipase D family.</text>
</comment>
<dbReference type="SUPFAM" id="SSF56024">
    <property type="entry name" value="Phospholipase D/nuclease"/>
    <property type="match status" value="2"/>
</dbReference>
<protein>
    <recommendedName>
        <fullName evidence="3">PLD phosphodiesterase domain-containing protein</fullName>
    </recommendedName>
</protein>
<keyword evidence="2" id="KW-0812">Transmembrane</keyword>
<reference evidence="4" key="1">
    <citation type="submission" date="2015-12" db="EMBL/GenBank/DDBJ databases">
        <title>De novo transcriptome assembly of four potential Pierce s Disease insect vectors from Arizona vineyards.</title>
        <authorList>
            <person name="Tassone E.E."/>
        </authorList>
    </citation>
    <scope>NUCLEOTIDE SEQUENCE</scope>
</reference>
<dbReference type="CDD" id="cd09107">
    <property type="entry name" value="PLDc_vPLD3_4_5_like_2"/>
    <property type="match status" value="1"/>
</dbReference>
<proteinExistence type="inferred from homology"/>
<keyword evidence="2" id="KW-1133">Transmembrane helix</keyword>
<feature type="domain" description="PLD phosphodiesterase" evidence="3">
    <location>
        <begin position="224"/>
        <end position="251"/>
    </location>
</feature>
<organism evidence="4">
    <name type="scientific">Clastoptera arizonana</name>
    <name type="common">Arizona spittle bug</name>
    <dbReference type="NCBI Taxonomy" id="38151"/>
    <lineage>
        <taxon>Eukaryota</taxon>
        <taxon>Metazoa</taxon>
        <taxon>Ecdysozoa</taxon>
        <taxon>Arthropoda</taxon>
        <taxon>Hexapoda</taxon>
        <taxon>Insecta</taxon>
        <taxon>Pterygota</taxon>
        <taxon>Neoptera</taxon>
        <taxon>Paraneoptera</taxon>
        <taxon>Hemiptera</taxon>
        <taxon>Auchenorrhyncha</taxon>
        <taxon>Cercopoidea</taxon>
        <taxon>Clastopteridae</taxon>
        <taxon>Clastoptera</taxon>
    </lineage>
</organism>
<dbReference type="CDD" id="cd09106">
    <property type="entry name" value="PLDc_vPLD3_4_5_like_1"/>
    <property type="match status" value="1"/>
</dbReference>
<dbReference type="InterPro" id="IPR001736">
    <property type="entry name" value="PLipase_D/transphosphatidylase"/>
</dbReference>
<dbReference type="PROSITE" id="PS50035">
    <property type="entry name" value="PLD"/>
    <property type="match status" value="2"/>
</dbReference>
<name>A0A1B6C9A8_9HEMI</name>
<evidence type="ECO:0000256" key="1">
    <source>
        <dbReference type="ARBA" id="ARBA00008664"/>
    </source>
</evidence>
<evidence type="ECO:0000259" key="3">
    <source>
        <dbReference type="PROSITE" id="PS50035"/>
    </source>
</evidence>